<dbReference type="Proteomes" id="UP000234585">
    <property type="component" value="Unassembled WGS sequence"/>
</dbReference>
<protein>
    <submittedName>
        <fullName evidence="2">Uncharacterized protein</fullName>
    </submittedName>
</protein>
<evidence type="ECO:0000256" key="1">
    <source>
        <dbReference type="SAM" id="Phobius"/>
    </source>
</evidence>
<evidence type="ECO:0000313" key="3">
    <source>
        <dbReference type="Proteomes" id="UP000234585"/>
    </source>
</evidence>
<dbReference type="OrthoDB" id="1937642at2759"/>
<keyword evidence="3" id="KW-1185">Reference proteome</keyword>
<proteinExistence type="predicted"/>
<dbReference type="STRING" id="41067.A0A2I2F1B8"/>
<reference evidence="2 3" key="1">
    <citation type="submission" date="2017-12" db="EMBL/GenBank/DDBJ databases">
        <authorList>
            <consortium name="DOE Joint Genome Institute"/>
            <person name="Haridas S."/>
            <person name="Kjaerbolling I."/>
            <person name="Vesth T.C."/>
            <person name="Frisvad J.C."/>
            <person name="Nybo J.L."/>
            <person name="Theobald S."/>
            <person name="Kuo A."/>
            <person name="Bowyer P."/>
            <person name="Matsuda Y."/>
            <person name="Mondo S."/>
            <person name="Lyhne E.K."/>
            <person name="Kogle M.E."/>
            <person name="Clum A."/>
            <person name="Lipzen A."/>
            <person name="Salamov A."/>
            <person name="Ngan C.Y."/>
            <person name="Daum C."/>
            <person name="Chiniquy J."/>
            <person name="Barry K."/>
            <person name="LaButti K."/>
            <person name="Simmons B.A."/>
            <person name="Magnuson J.K."/>
            <person name="Mortensen U.H."/>
            <person name="Larsen T.O."/>
            <person name="Grigoriev I.V."/>
            <person name="Baker S.E."/>
            <person name="Andersen M.R."/>
            <person name="Nordberg H.P."/>
            <person name="Cantor M.N."/>
            <person name="Hua S.X."/>
        </authorList>
    </citation>
    <scope>NUCLEOTIDE SEQUENCE [LARGE SCALE GENOMIC DNA]</scope>
    <source>
        <strain evidence="2 3">CBS 102.13</strain>
    </source>
</reference>
<accession>A0A2I2F1B8</accession>
<feature type="transmembrane region" description="Helical" evidence="1">
    <location>
        <begin position="282"/>
        <end position="300"/>
    </location>
</feature>
<organism evidence="2 3">
    <name type="scientific">Aspergillus candidus</name>
    <dbReference type="NCBI Taxonomy" id="41067"/>
    <lineage>
        <taxon>Eukaryota</taxon>
        <taxon>Fungi</taxon>
        <taxon>Dikarya</taxon>
        <taxon>Ascomycota</taxon>
        <taxon>Pezizomycotina</taxon>
        <taxon>Eurotiomycetes</taxon>
        <taxon>Eurotiomycetidae</taxon>
        <taxon>Eurotiales</taxon>
        <taxon>Aspergillaceae</taxon>
        <taxon>Aspergillus</taxon>
        <taxon>Aspergillus subgen. Circumdati</taxon>
    </lineage>
</organism>
<feature type="transmembrane region" description="Helical" evidence="1">
    <location>
        <begin position="306"/>
        <end position="325"/>
    </location>
</feature>
<evidence type="ECO:0000313" key="2">
    <source>
        <dbReference type="EMBL" id="PLB34430.1"/>
    </source>
</evidence>
<dbReference type="EMBL" id="KZ559179">
    <property type="protein sequence ID" value="PLB34430.1"/>
    <property type="molecule type" value="Genomic_DNA"/>
</dbReference>
<feature type="transmembrane region" description="Helical" evidence="1">
    <location>
        <begin position="176"/>
        <end position="194"/>
    </location>
</feature>
<keyword evidence="1" id="KW-0812">Transmembrane</keyword>
<feature type="transmembrane region" description="Helical" evidence="1">
    <location>
        <begin position="59"/>
        <end position="77"/>
    </location>
</feature>
<feature type="transmembrane region" description="Helical" evidence="1">
    <location>
        <begin position="200"/>
        <end position="222"/>
    </location>
</feature>
<keyword evidence="1" id="KW-1133">Transmembrane helix</keyword>
<dbReference type="RefSeq" id="XP_024668442.1">
    <property type="nucleotide sequence ID" value="XM_024819836.1"/>
</dbReference>
<keyword evidence="1" id="KW-0472">Membrane</keyword>
<dbReference type="AlphaFoldDB" id="A0A2I2F1B8"/>
<dbReference type="GeneID" id="36526996"/>
<sequence length="415" mass="45134">MPPMLPSLLARTWNPGRTSAEFFDQWHNPADVFSVLLILGGDVVARALAQLSGSRVTPVAFSFGWVAYSVSAVVSVFGENKLMPAPDCPCMVINGQTGYVRDNHSWIIGRMVRDYGSWMHDDTRHQLDEVILEKWNKAKRGKSPGDPDPPRPTQTGLCVSFYNSGPALPGHPGRDVTYYFGLMTGVVQLGIAAIPCGIHGNWGIMVITAVGILLSLVMGSLGQWKQEKWACRSGKRNSVILTKGNGSQHAIVIFGEERGLDLEALATSPATTDTLTTKVTRVSVILLTILWIFLLIAASALKQDTWYLLAVGGIGMLQNILAAGVSRAPEQFGISLSFETVICRPKVMETLFEVEAQYHGVGRSMLGVFFPGKLRPQEEELWNEIAVRAEAAREKAKLSNSLGAGHETSQEAKGS</sequence>
<gene>
    <name evidence="2" type="ORF">BDW47DRAFT_78025</name>
</gene>
<name>A0A2I2F1B8_ASPCN</name>